<name>A0A3M3MT82_9PSED</name>
<dbReference type="InterPro" id="IPR046916">
    <property type="entry name" value="ABC-3C_CTD4"/>
</dbReference>
<dbReference type="AlphaFoldDB" id="A0A3M3MT82"/>
<dbReference type="RefSeq" id="WP_074845694.1">
    <property type="nucleotide sequence ID" value="NZ_RBPB01000321.1"/>
</dbReference>
<dbReference type="EMBL" id="RBPL01000051">
    <property type="protein sequence ID" value="RMN98715.1"/>
    <property type="molecule type" value="Genomic_DNA"/>
</dbReference>
<dbReference type="Gene3D" id="2.40.10.10">
    <property type="entry name" value="Trypsin-like serine proteases"/>
    <property type="match status" value="1"/>
</dbReference>
<feature type="domain" description="ABC-three component systems C-terminal" evidence="1">
    <location>
        <begin position="192"/>
        <end position="409"/>
    </location>
</feature>
<dbReference type="InterPro" id="IPR009003">
    <property type="entry name" value="Peptidase_S1_PA"/>
</dbReference>
<comment type="caution">
    <text evidence="2">The sequence shown here is derived from an EMBL/GenBank/DDBJ whole genome shotgun (WGS) entry which is preliminary data.</text>
</comment>
<evidence type="ECO:0000313" key="2">
    <source>
        <dbReference type="EMBL" id="RMN98715.1"/>
    </source>
</evidence>
<evidence type="ECO:0000313" key="3">
    <source>
        <dbReference type="Proteomes" id="UP000278062"/>
    </source>
</evidence>
<protein>
    <submittedName>
        <fullName evidence="2">Trypsin protein</fullName>
    </submittedName>
</protein>
<reference evidence="2 3" key="1">
    <citation type="submission" date="2018-08" db="EMBL/GenBank/DDBJ databases">
        <title>Recombination of ecologically and evolutionarily significant loci maintains genetic cohesion in the Pseudomonas syringae species complex.</title>
        <authorList>
            <person name="Dillon M."/>
            <person name="Thakur S."/>
            <person name="Almeida R.N.D."/>
            <person name="Weir B.S."/>
            <person name="Guttman D.S."/>
        </authorList>
    </citation>
    <scope>NUCLEOTIDE SEQUENCE [LARGE SCALE GENOMIC DNA]</scope>
    <source>
        <strain evidence="2 3">1089_5</strain>
    </source>
</reference>
<gene>
    <name evidence="2" type="ORF">ALQ49_03440</name>
</gene>
<proteinExistence type="predicted"/>
<dbReference type="InterPro" id="IPR043504">
    <property type="entry name" value="Peptidase_S1_PA_chymotrypsin"/>
</dbReference>
<sequence>MMKSDSNKTVSEIMQSYCVMVNGGSGVLVNAMTQEFSYVLTARHAVFEDAARNVVVDHNQNSIEVLGVLVFPKVGQQESLDCAVLKITHQADLSQKSWSAAHLPLQANLTFVGLPKAERASATPIKHRTGHAASVVNDLITLELAGIPSKDIIQGMSGGGVYHIDNDYPYLVGVEFEMEASCLDHQYGRVDCHGLARYTELLTLHSSAPMIPPHMECFSRVRDRIFAFNVIDPSNVQHLKTALIGFADSLIESGMPPPYEIMKHYDVQLLIDTGQSSVLEARELWIAYLEFVVISALMDGAGIADNGYISRIDKKRRLLYTSDVTNWLGRLDEILKIARKLLDKNGTLVVASPDAAAQPFPPDFVLENVISNIATVPNQGPFSIDEVESAVYNSYKLTHLEGLRKSCVIEKEFDYRSLAPGKVQLLELRKKLNEIIN</sequence>
<dbReference type="Pfam" id="PF20280">
    <property type="entry name" value="CTD4"/>
    <property type="match status" value="1"/>
</dbReference>
<evidence type="ECO:0000259" key="1">
    <source>
        <dbReference type="Pfam" id="PF20280"/>
    </source>
</evidence>
<dbReference type="SUPFAM" id="SSF50494">
    <property type="entry name" value="Trypsin-like serine proteases"/>
    <property type="match status" value="1"/>
</dbReference>
<dbReference type="Proteomes" id="UP000278062">
    <property type="component" value="Unassembled WGS sequence"/>
</dbReference>
<organism evidence="2 3">
    <name type="scientific">Pseudomonas syringae pv. apii</name>
    <dbReference type="NCBI Taxonomy" id="81036"/>
    <lineage>
        <taxon>Bacteria</taxon>
        <taxon>Pseudomonadati</taxon>
        <taxon>Pseudomonadota</taxon>
        <taxon>Gammaproteobacteria</taxon>
        <taxon>Pseudomonadales</taxon>
        <taxon>Pseudomonadaceae</taxon>
        <taxon>Pseudomonas</taxon>
    </lineage>
</organism>
<accession>A0A3M3MT82</accession>